<organism evidence="7 8">
    <name type="scientific">Virgibacillus tibetensis</name>
    <dbReference type="NCBI Taxonomy" id="3042313"/>
    <lineage>
        <taxon>Bacteria</taxon>
        <taxon>Bacillati</taxon>
        <taxon>Bacillota</taxon>
        <taxon>Bacilli</taxon>
        <taxon>Bacillales</taxon>
        <taxon>Bacillaceae</taxon>
        <taxon>Virgibacillus</taxon>
    </lineage>
</organism>
<sequence length="377" mass="43398">MVKELNSDALFLPFMQIPTGHHHVADSLMEDLHNFNKEISSGKVDILSYSYGKMERVVSSTYLTSIKLFPHIYNRIYDHLAYKNATKRIRHIHYEMLFTYFFKRLLKGNEPAILFCTHCLPSNLAGVLKQKRQLNAITVNVYTDYFVNRVWGIEGIDYHFVPSVLVKKFLRSLGVEEEKIFITGIPVHAVFHERTRLSTKNKNHAVLVTGGSLGVGAMEELLPDPASDNQLHYYILCGKNEALYSRLLREKNPSVTPIPFINRKEEMNRLYDKVDAVVTKPGGVTISECLMKRKPIFICHALPGQEIVNAKQLKQLGLINTLRTRESIEDQITGFLNDSARKKAYEDKVEEYHKNLENKSMIELLEEILCFSKIKEH</sequence>
<dbReference type="RefSeq" id="WP_327608942.1">
    <property type="nucleotide sequence ID" value="NZ_JARZFX010000013.1"/>
</dbReference>
<evidence type="ECO:0000256" key="3">
    <source>
        <dbReference type="ARBA" id="ARBA00022676"/>
    </source>
</evidence>
<dbReference type="Pfam" id="PF04101">
    <property type="entry name" value="Glyco_tran_28_C"/>
    <property type="match status" value="1"/>
</dbReference>
<reference evidence="7 8" key="1">
    <citation type="journal article" date="2024" name="Int. J. Syst. Evol. Microbiol.">
        <title>Virgibacillus tibetensis sp. nov., isolated from salt lake on the Tibetan Plateau of China.</title>
        <authorList>
            <person name="Phurbu D."/>
            <person name="Liu Z.-X."/>
            <person name="Wang R."/>
            <person name="Zheng Y.-Y."/>
            <person name="Liu H.-C."/>
            <person name="Zhou Y.-G."/>
            <person name="Yu Y.-J."/>
            <person name="Li A.-H."/>
        </authorList>
    </citation>
    <scope>NUCLEOTIDE SEQUENCE [LARGE SCALE GENOMIC DNA]</scope>
    <source>
        <strain evidence="7 8">C22-A2</strain>
    </source>
</reference>
<evidence type="ECO:0000256" key="2">
    <source>
        <dbReference type="ARBA" id="ARBA00006962"/>
    </source>
</evidence>
<protein>
    <submittedName>
        <fullName evidence="7">Glycosyltransferase</fullName>
    </submittedName>
</protein>
<keyword evidence="8" id="KW-1185">Reference proteome</keyword>
<comment type="subcellular location">
    <subcellularLocation>
        <location evidence="1">Membrane</location>
    </subcellularLocation>
</comment>
<name>A0ABU6KKJ1_9BACI</name>
<dbReference type="InterPro" id="IPR050519">
    <property type="entry name" value="Glycosyltransf_28_UgtP"/>
</dbReference>
<dbReference type="InterPro" id="IPR009695">
    <property type="entry name" value="Diacylglyc_glucosyltr_N"/>
</dbReference>
<gene>
    <name evidence="7" type="ORF">QGM71_18115</name>
</gene>
<proteinExistence type="inferred from homology"/>
<evidence type="ECO:0000259" key="5">
    <source>
        <dbReference type="Pfam" id="PF04101"/>
    </source>
</evidence>
<evidence type="ECO:0000313" key="7">
    <source>
        <dbReference type="EMBL" id="MEC5425400.1"/>
    </source>
</evidence>
<keyword evidence="4" id="KW-0808">Transferase</keyword>
<evidence type="ECO:0000313" key="8">
    <source>
        <dbReference type="Proteomes" id="UP001335737"/>
    </source>
</evidence>
<dbReference type="SUPFAM" id="SSF53756">
    <property type="entry name" value="UDP-Glycosyltransferase/glycogen phosphorylase"/>
    <property type="match status" value="1"/>
</dbReference>
<keyword evidence="3" id="KW-0328">Glycosyltransferase</keyword>
<dbReference type="Gene3D" id="3.40.50.2000">
    <property type="entry name" value="Glycogen Phosphorylase B"/>
    <property type="match status" value="1"/>
</dbReference>
<dbReference type="PANTHER" id="PTHR43025">
    <property type="entry name" value="MONOGALACTOSYLDIACYLGLYCEROL SYNTHASE"/>
    <property type="match status" value="1"/>
</dbReference>
<dbReference type="Pfam" id="PF06925">
    <property type="entry name" value="MGDG_synth"/>
    <property type="match status" value="1"/>
</dbReference>
<feature type="domain" description="Glycosyl transferase family 28 C-terminal" evidence="5">
    <location>
        <begin position="206"/>
        <end position="345"/>
    </location>
</feature>
<comment type="caution">
    <text evidence="7">The sequence shown here is derived from an EMBL/GenBank/DDBJ whole genome shotgun (WGS) entry which is preliminary data.</text>
</comment>
<feature type="domain" description="Diacylglycerol glucosyltransferase N-terminal" evidence="6">
    <location>
        <begin position="21"/>
        <end position="187"/>
    </location>
</feature>
<evidence type="ECO:0000256" key="4">
    <source>
        <dbReference type="ARBA" id="ARBA00022679"/>
    </source>
</evidence>
<evidence type="ECO:0000259" key="6">
    <source>
        <dbReference type="Pfam" id="PF06925"/>
    </source>
</evidence>
<comment type="similarity">
    <text evidence="2">Belongs to the glycosyltransferase 28 family.</text>
</comment>
<dbReference type="InterPro" id="IPR007235">
    <property type="entry name" value="Glyco_trans_28_C"/>
</dbReference>
<accession>A0ABU6KKJ1</accession>
<dbReference type="PANTHER" id="PTHR43025:SF3">
    <property type="entry name" value="MONOGALACTOSYLDIACYLGLYCEROL SYNTHASE 1, CHLOROPLASTIC"/>
    <property type="match status" value="1"/>
</dbReference>
<dbReference type="Proteomes" id="UP001335737">
    <property type="component" value="Unassembled WGS sequence"/>
</dbReference>
<dbReference type="EMBL" id="JARZFX010000013">
    <property type="protein sequence ID" value="MEC5425400.1"/>
    <property type="molecule type" value="Genomic_DNA"/>
</dbReference>
<evidence type="ECO:0000256" key="1">
    <source>
        <dbReference type="ARBA" id="ARBA00004370"/>
    </source>
</evidence>